<accession>A0A382BLV3</accession>
<sequence length="166" mass="19519">YTANCMPFGLSRSISGPFPMRIMQNETHMSFLYEIGYWFHVVPLDGRGLPDYQEPAWYGHSLGRWEDDTLIIETTGFNGYTRLDTRGHPHSNELHLVQTFDLLENGNIHFTVTIDDPKTYTKPWTNERIFTPFEGELMEYVCQENNRSLWEGRIKPFSPPWRDPEN</sequence>
<organism evidence="1">
    <name type="scientific">marine metagenome</name>
    <dbReference type="NCBI Taxonomy" id="408172"/>
    <lineage>
        <taxon>unclassified sequences</taxon>
        <taxon>metagenomes</taxon>
        <taxon>ecological metagenomes</taxon>
    </lineage>
</organism>
<gene>
    <name evidence="1" type="ORF">METZ01_LOCUS167629</name>
</gene>
<dbReference type="EMBL" id="UINC01030412">
    <property type="protein sequence ID" value="SVB14775.1"/>
    <property type="molecule type" value="Genomic_DNA"/>
</dbReference>
<dbReference type="AlphaFoldDB" id="A0A382BLV3"/>
<name>A0A382BLV3_9ZZZZ</name>
<reference evidence="1" key="1">
    <citation type="submission" date="2018-05" db="EMBL/GenBank/DDBJ databases">
        <authorList>
            <person name="Lanie J.A."/>
            <person name="Ng W.-L."/>
            <person name="Kazmierczak K.M."/>
            <person name="Andrzejewski T.M."/>
            <person name="Davidsen T.M."/>
            <person name="Wayne K.J."/>
            <person name="Tettelin H."/>
            <person name="Glass J.I."/>
            <person name="Rusch D."/>
            <person name="Podicherti R."/>
            <person name="Tsui H.-C.T."/>
            <person name="Winkler M.E."/>
        </authorList>
    </citation>
    <scope>NUCLEOTIDE SEQUENCE</scope>
</reference>
<feature type="non-terminal residue" evidence="1">
    <location>
        <position position="1"/>
    </location>
</feature>
<protein>
    <submittedName>
        <fullName evidence="1">Uncharacterized protein</fullName>
    </submittedName>
</protein>
<proteinExistence type="predicted"/>
<evidence type="ECO:0000313" key="1">
    <source>
        <dbReference type="EMBL" id="SVB14775.1"/>
    </source>
</evidence>